<evidence type="ECO:0000313" key="1">
    <source>
        <dbReference type="EMBL" id="KAK1365732.1"/>
    </source>
</evidence>
<name>A0AAD8MAL3_9APIA</name>
<sequence length="285" mass="32559">MTGLLRTTSRSESSNFLFQHFHETGDMLVEFYSNFESVMDKQRLHYVEDKKKSEQIPLADTAMSIEKDASKLYTLEIYYLFKEEIKTPCLHTTMADMTRDNESSCKVFFRKGYLCRHAFAVLHQCSVKQILEGFVKPRWSKNAVKRHSFLGSSQVKDICETWDRKKLKRTRAWFEFHNCMNIAGENEDKLDSVIKGIQSINDALTQSSDNTPVVEGSHRADKFIDHPPESEISVLNPNISRNKGCGSQIKSSREIASEMVMGRHCSKCNQSGHNAHTCKGKKGSS</sequence>
<protein>
    <recommendedName>
        <fullName evidence="3">Protein FAR1-RELATED SEQUENCE</fullName>
    </recommendedName>
</protein>
<keyword evidence="2" id="KW-1185">Reference proteome</keyword>
<gene>
    <name evidence="1" type="ORF">POM88_041293</name>
</gene>
<dbReference type="PANTHER" id="PTHR47718">
    <property type="entry name" value="OS01G0519700 PROTEIN"/>
    <property type="match status" value="1"/>
</dbReference>
<reference evidence="1" key="2">
    <citation type="submission" date="2023-05" db="EMBL/GenBank/DDBJ databases">
        <authorList>
            <person name="Schelkunov M.I."/>
        </authorList>
    </citation>
    <scope>NUCLEOTIDE SEQUENCE</scope>
    <source>
        <strain evidence="1">Hsosn_3</strain>
        <tissue evidence="1">Leaf</tissue>
    </source>
</reference>
<evidence type="ECO:0000313" key="2">
    <source>
        <dbReference type="Proteomes" id="UP001237642"/>
    </source>
</evidence>
<comment type="caution">
    <text evidence="1">The sequence shown here is derived from an EMBL/GenBank/DDBJ whole genome shotgun (WGS) entry which is preliminary data.</text>
</comment>
<evidence type="ECO:0008006" key="3">
    <source>
        <dbReference type="Google" id="ProtNLM"/>
    </source>
</evidence>
<accession>A0AAD8MAL3</accession>
<reference evidence="1" key="1">
    <citation type="submission" date="2023-02" db="EMBL/GenBank/DDBJ databases">
        <title>Genome of toxic invasive species Heracleum sosnowskyi carries increased number of genes despite the absence of recent whole-genome duplications.</title>
        <authorList>
            <person name="Schelkunov M."/>
            <person name="Shtratnikova V."/>
            <person name="Makarenko M."/>
            <person name="Klepikova A."/>
            <person name="Omelchenko D."/>
            <person name="Novikova G."/>
            <person name="Obukhova E."/>
            <person name="Bogdanov V."/>
            <person name="Penin A."/>
            <person name="Logacheva M."/>
        </authorList>
    </citation>
    <scope>NUCLEOTIDE SEQUENCE</scope>
    <source>
        <strain evidence="1">Hsosn_3</strain>
        <tissue evidence="1">Leaf</tissue>
    </source>
</reference>
<dbReference type="Proteomes" id="UP001237642">
    <property type="component" value="Unassembled WGS sequence"/>
</dbReference>
<dbReference type="EMBL" id="JAUIZM010000009">
    <property type="protein sequence ID" value="KAK1365732.1"/>
    <property type="molecule type" value="Genomic_DNA"/>
</dbReference>
<dbReference type="PANTHER" id="PTHR47718:SF18">
    <property type="entry name" value="PROTEIN FAR1-RELATED SEQUENCE 5-LIKE"/>
    <property type="match status" value="1"/>
</dbReference>
<proteinExistence type="predicted"/>
<organism evidence="1 2">
    <name type="scientific">Heracleum sosnowskyi</name>
    <dbReference type="NCBI Taxonomy" id="360622"/>
    <lineage>
        <taxon>Eukaryota</taxon>
        <taxon>Viridiplantae</taxon>
        <taxon>Streptophyta</taxon>
        <taxon>Embryophyta</taxon>
        <taxon>Tracheophyta</taxon>
        <taxon>Spermatophyta</taxon>
        <taxon>Magnoliopsida</taxon>
        <taxon>eudicotyledons</taxon>
        <taxon>Gunneridae</taxon>
        <taxon>Pentapetalae</taxon>
        <taxon>asterids</taxon>
        <taxon>campanulids</taxon>
        <taxon>Apiales</taxon>
        <taxon>Apiaceae</taxon>
        <taxon>Apioideae</taxon>
        <taxon>apioid superclade</taxon>
        <taxon>Tordylieae</taxon>
        <taxon>Tordyliinae</taxon>
        <taxon>Heracleum</taxon>
    </lineage>
</organism>
<dbReference type="AlphaFoldDB" id="A0AAD8MAL3"/>